<dbReference type="SMART" id="SM00225">
    <property type="entry name" value="BTB"/>
    <property type="match status" value="1"/>
</dbReference>
<evidence type="ECO:0000313" key="2">
    <source>
        <dbReference type="EMBL" id="KAK3927383.1"/>
    </source>
</evidence>
<dbReference type="Gene3D" id="1.25.40.420">
    <property type="match status" value="1"/>
</dbReference>
<dbReference type="Pfam" id="PF00651">
    <property type="entry name" value="BTB"/>
    <property type="match status" value="1"/>
</dbReference>
<dbReference type="Gene3D" id="3.30.710.10">
    <property type="entry name" value="Potassium Channel Kv1.1, Chain A"/>
    <property type="match status" value="1"/>
</dbReference>
<dbReference type="CDD" id="cd14733">
    <property type="entry name" value="BACK"/>
    <property type="match status" value="1"/>
</dbReference>
<comment type="caution">
    <text evidence="2">The sequence shown here is derived from an EMBL/GenBank/DDBJ whole genome shotgun (WGS) entry which is preliminary data.</text>
</comment>
<protein>
    <submittedName>
        <fullName evidence="2">Protein roadkill</fullName>
    </submittedName>
</protein>
<organism evidence="2 3">
    <name type="scientific">Frankliniella fusca</name>
    <dbReference type="NCBI Taxonomy" id="407009"/>
    <lineage>
        <taxon>Eukaryota</taxon>
        <taxon>Metazoa</taxon>
        <taxon>Ecdysozoa</taxon>
        <taxon>Arthropoda</taxon>
        <taxon>Hexapoda</taxon>
        <taxon>Insecta</taxon>
        <taxon>Pterygota</taxon>
        <taxon>Neoptera</taxon>
        <taxon>Paraneoptera</taxon>
        <taxon>Thysanoptera</taxon>
        <taxon>Terebrantia</taxon>
        <taxon>Thripoidea</taxon>
        <taxon>Thripidae</taxon>
        <taxon>Frankliniella</taxon>
    </lineage>
</organism>
<dbReference type="Proteomes" id="UP001219518">
    <property type="component" value="Unassembled WGS sequence"/>
</dbReference>
<dbReference type="PANTHER" id="PTHR24413">
    <property type="entry name" value="SPECKLE-TYPE POZ PROTEIN"/>
    <property type="match status" value="1"/>
</dbReference>
<evidence type="ECO:0000313" key="3">
    <source>
        <dbReference type="Proteomes" id="UP001219518"/>
    </source>
</evidence>
<reference evidence="2" key="1">
    <citation type="submission" date="2021-07" db="EMBL/GenBank/DDBJ databases">
        <authorList>
            <person name="Catto M.A."/>
            <person name="Jacobson A."/>
            <person name="Kennedy G."/>
            <person name="Labadie P."/>
            <person name="Hunt B.G."/>
            <person name="Srinivasan R."/>
        </authorList>
    </citation>
    <scope>NUCLEOTIDE SEQUENCE</scope>
    <source>
        <strain evidence="2">PL_HMW_Pooled</strain>
        <tissue evidence="2">Head</tissue>
    </source>
</reference>
<name>A0AAE1HU28_9NEOP</name>
<dbReference type="SUPFAM" id="SSF54695">
    <property type="entry name" value="POZ domain"/>
    <property type="match status" value="1"/>
</dbReference>
<evidence type="ECO:0000259" key="1">
    <source>
        <dbReference type="PROSITE" id="PS50097"/>
    </source>
</evidence>
<accession>A0AAE1HU28</accession>
<dbReference type="InterPro" id="IPR011333">
    <property type="entry name" value="SKP1/BTB/POZ_sf"/>
</dbReference>
<dbReference type="AlphaFoldDB" id="A0AAE1HU28"/>
<dbReference type="PROSITE" id="PS50097">
    <property type="entry name" value="BTB"/>
    <property type="match status" value="1"/>
</dbReference>
<feature type="domain" description="BTB" evidence="1">
    <location>
        <begin position="161"/>
        <end position="218"/>
    </location>
</feature>
<sequence>MMTHKFQVRYSIPVTFGRGIHSDVIPDIEIRLKNQILKMVFQFDVSLEPDNYKRFKGYCVMHELYGKAKSAAWGAHFYCRDNSEDVIEGALDFKERVFNLRYGWINEAFPDFHSNELDLIFILEFEEKQEAPMVECKRLPGASSAALTQSFGSLLQSGLLSDVKLCTDGQEIPAHKAILAARSKFFKAKFKPEWNGETVMLDVPHSVLTEMLRYIHTGSFGEGVDVIDLLVAADMYLVTDLCDEIIGQLEEGLKLGKPISSVCDMLKTSVTHNTKSLRSVVLKYISNHLEEVLKSKEWNEFQKVNQQVAVDAILDIWKISDYMPPPPLALALVTLAGALETLLLAPGVPGAAAARRSSSDGTHLEVRPKYVRPCPGEPNNAFESMAVDFEMRGRTSVVVMVNASITRSVDRWSKVRMTIEQCDQAVSASTCKPFKLVDFNDPCPLMMNPTMPWAKMVSDVRPKLACPIAKGKYRLINGTLSMDLLNTVGATWRLEGILWRARFHNYDSGGDLHICTDAAGEIFRLGAAPGAAAARTAGGTHLEVRPRFIRPCQGDHTNAISDVDVTYEFRGRTSVVMMANLTVTRSAERYTKGRVLIEQCDERVSASTCTPFRTFESAEVCGLMMNPAMPWSKVVTDVQPRVTCPMSPGNYHLSNGTISMELLNTVSATLRLEGYVWRFRGKTLDEHGDTHLCIDLAGEFFRVRNRPAQG</sequence>
<reference evidence="2" key="2">
    <citation type="journal article" date="2023" name="BMC Genomics">
        <title>Pest status, molecular evolution, and epigenetic factors derived from the genome assembly of Frankliniella fusca, a thysanopteran phytovirus vector.</title>
        <authorList>
            <person name="Catto M.A."/>
            <person name="Labadie P.E."/>
            <person name="Jacobson A.L."/>
            <person name="Kennedy G.G."/>
            <person name="Srinivasan R."/>
            <person name="Hunt B.G."/>
        </authorList>
    </citation>
    <scope>NUCLEOTIDE SEQUENCE</scope>
    <source>
        <strain evidence="2">PL_HMW_Pooled</strain>
    </source>
</reference>
<keyword evidence="3" id="KW-1185">Reference proteome</keyword>
<dbReference type="EMBL" id="JAHWGI010001285">
    <property type="protein sequence ID" value="KAK3927383.1"/>
    <property type="molecule type" value="Genomic_DNA"/>
</dbReference>
<gene>
    <name evidence="2" type="ORF">KUF71_015667</name>
</gene>
<proteinExistence type="predicted"/>
<dbReference type="CDD" id="cd18186">
    <property type="entry name" value="BTB_POZ_ZBTB_KLHL-like"/>
    <property type="match status" value="1"/>
</dbReference>
<dbReference type="InterPro" id="IPR000210">
    <property type="entry name" value="BTB/POZ_dom"/>
</dbReference>